<evidence type="ECO:0000256" key="1">
    <source>
        <dbReference type="ARBA" id="ARBA00004141"/>
    </source>
</evidence>
<dbReference type="Pfam" id="PF00005">
    <property type="entry name" value="ABC_tran"/>
    <property type="match status" value="2"/>
</dbReference>
<feature type="compositionally biased region" description="Acidic residues" evidence="9">
    <location>
        <begin position="1739"/>
        <end position="1748"/>
    </location>
</feature>
<dbReference type="OMA" id="YFTIVAP"/>
<feature type="domain" description="ABC transporter" evidence="11">
    <location>
        <begin position="1418"/>
        <end position="1649"/>
    </location>
</feature>
<dbReference type="InterPro" id="IPR013525">
    <property type="entry name" value="ABC2_TM"/>
</dbReference>
<reference evidence="12 13" key="1">
    <citation type="journal article" date="2018" name="Nat. Ecol. Evol.">
        <title>Genomic signatures of mitonuclear coevolution across populations of Tigriopus californicus.</title>
        <authorList>
            <person name="Barreto F.S."/>
            <person name="Watson E.T."/>
            <person name="Lima T.G."/>
            <person name="Willett C.S."/>
            <person name="Edmands S."/>
            <person name="Li W."/>
            <person name="Burton R.S."/>
        </authorList>
    </citation>
    <scope>NUCLEOTIDE SEQUENCE [LARGE SCALE GENOMIC DNA]</scope>
    <source>
        <strain evidence="12 13">San Diego</strain>
    </source>
</reference>
<protein>
    <recommendedName>
        <fullName evidence="11">ABC transporter domain-containing protein</fullName>
    </recommendedName>
</protein>
<feature type="transmembrane region" description="Helical" evidence="10">
    <location>
        <begin position="338"/>
        <end position="366"/>
    </location>
</feature>
<dbReference type="InterPro" id="IPR056264">
    <property type="entry name" value="R2_ABCA1-4-like"/>
</dbReference>
<dbReference type="PANTHER" id="PTHR19229:SF209">
    <property type="entry name" value="ATP-BINDING CASSETTE SUB-FAMILY A MEMBER 5 ISOFORM X1"/>
    <property type="match status" value="1"/>
</dbReference>
<feature type="domain" description="ABC transporter" evidence="11">
    <location>
        <begin position="560"/>
        <end position="793"/>
    </location>
</feature>
<proteinExistence type="inferred from homology"/>
<name>A0A553P8T3_TIGCA</name>
<feature type="transmembrane region" description="Helical" evidence="10">
    <location>
        <begin position="1160"/>
        <end position="1186"/>
    </location>
</feature>
<feature type="transmembrane region" description="Helical" evidence="10">
    <location>
        <begin position="405"/>
        <end position="424"/>
    </location>
</feature>
<dbReference type="SUPFAM" id="SSF52540">
    <property type="entry name" value="P-loop containing nucleoside triphosphate hydrolases"/>
    <property type="match status" value="2"/>
</dbReference>
<dbReference type="InterPro" id="IPR003593">
    <property type="entry name" value="AAA+_ATPase"/>
</dbReference>
<feature type="transmembrane region" description="Helical" evidence="10">
    <location>
        <begin position="1265"/>
        <end position="1284"/>
    </location>
</feature>
<dbReference type="Pfam" id="PF12698">
    <property type="entry name" value="ABC2_membrane_3"/>
    <property type="match status" value="2"/>
</dbReference>
<dbReference type="GO" id="GO:0016020">
    <property type="term" value="C:membrane"/>
    <property type="evidence" value="ECO:0007669"/>
    <property type="project" value="UniProtKB-SubCell"/>
</dbReference>
<evidence type="ECO:0000256" key="10">
    <source>
        <dbReference type="SAM" id="Phobius"/>
    </source>
</evidence>
<dbReference type="InterPro" id="IPR017871">
    <property type="entry name" value="ABC_transporter-like_CS"/>
</dbReference>
<accession>A0A553P8T3</accession>
<dbReference type="PROSITE" id="PS50893">
    <property type="entry name" value="ABC_TRANSPORTER_2"/>
    <property type="match status" value="2"/>
</dbReference>
<feature type="transmembrane region" description="Helical" evidence="10">
    <location>
        <begin position="468"/>
        <end position="492"/>
    </location>
</feature>
<feature type="transmembrane region" description="Helical" evidence="10">
    <location>
        <begin position="1115"/>
        <end position="1140"/>
    </location>
</feature>
<keyword evidence="7 10" id="KW-1133">Transmembrane helix</keyword>
<feature type="transmembrane region" description="Helical" evidence="10">
    <location>
        <begin position="1313"/>
        <end position="1334"/>
    </location>
</feature>
<dbReference type="Pfam" id="PF23321">
    <property type="entry name" value="R1_ABCA1"/>
    <property type="match status" value="1"/>
</dbReference>
<dbReference type="InterPro" id="IPR003439">
    <property type="entry name" value="ABC_transporter-like_ATP-bd"/>
</dbReference>
<dbReference type="GO" id="GO:0005524">
    <property type="term" value="F:ATP binding"/>
    <property type="evidence" value="ECO:0007669"/>
    <property type="project" value="UniProtKB-KW"/>
</dbReference>
<evidence type="ECO:0000256" key="6">
    <source>
        <dbReference type="ARBA" id="ARBA00022840"/>
    </source>
</evidence>
<dbReference type="GO" id="GO:0016887">
    <property type="term" value="F:ATP hydrolysis activity"/>
    <property type="evidence" value="ECO:0007669"/>
    <property type="project" value="InterPro"/>
</dbReference>
<keyword evidence="3" id="KW-0813">Transport</keyword>
<feature type="transmembrane region" description="Helical" evidence="10">
    <location>
        <begin position="430"/>
        <end position="447"/>
    </location>
</feature>
<evidence type="ECO:0000259" key="11">
    <source>
        <dbReference type="PROSITE" id="PS50893"/>
    </source>
</evidence>
<keyword evidence="8 10" id="KW-0472">Membrane</keyword>
<keyword evidence="6" id="KW-0067">ATP-binding</keyword>
<sequence>MEGRTRREASFYQQFRATLIRNLLRKKRALRHTLREILAPIYFLAIIIILKLAIPEPFYAQVDQPQPPIEVFSTFPFQYTERADLIIIPSDLENHEFMLQLQNNPTLKIANFTFLDSEEDLEQLFDQDPNQIYAAIIFNDYSLDTLDYQIRFSSQDPIYALPGSYSKIGGNTECRVKGKPTANQKELGLSAFFPIRKRMLGNLGGKMSRQIRSVEQDEGPYTKIQDGPDSLFGFPAPCSVGTYYWSGFSTIQAVIDNEWMKFQLAKSGETFTFPKIALQMMPKHEFTGTAAVILRSIIPLYLVISLSQFITPMLIVVVDEKEKKIKESMKMVGLRDSVFWLSWFAVYSVMVLIIAIIGSVLVYFVVIKSTNFWVLFVLMFEFGLSMIMFAFMLTSLFSKAKPAGIVGGLSTMLLSCLYYLQVFLSGSHEIIFWLLGLLSPTAFAMGVDKLMYFDLESKQLDLWDPADSIPVAGVMIMLAVDIVLYLLIAFYLDNVVPTEYGTRRKPWYFLQPSYWKSSVKVNDPDRMQKMRSLIDESNFNGPDFEAIPSSMKGREAIVINQLKKTFKSLGSAPVHAVKDISLKIYPGEITAILGHNGAGKSTLFNMLTGMTSITSGSADIFGFDVTDSNQMEEIRKITGICPQHDVLFDELTPREHLTFFARIRGMEESEIPQEVESILKDTNLEEKADAVALNLSGGQKRKLSVGIALIGDPKIIFLDEPTAGVDPYSRRHLWSVLKERKEGKVILLTTHFMDEADILADRKAIVSDGKVRCYGSSLFLKNKFGVGYHLTLVLEPSGNISEIRELVKRFMPDAEQNRLFGRELSFILPRDDVDKFPDLFSAIESDIDKNLSGISSYGVSMTTLEEIFLKLGEEEKAKKEVDELEMSGEATQAMISKQDVGKMNGSVAPTQHMANNQSNKEMGGFSFEAVPTEKSKWQMFWALAWVRFVRKYREPVAVLVQIVLPVVYLVLGIWLTTLTSFDPPKEEPLIISPAIYEKDFPETADSAVFSIWSPDGADLSGMVDRLNGSTLELGQTTQFNDLLSTMQMGAYKVKEFNEAAKSLDVTVLVNFTSLHSVPIIINQISNIMADLHNLDSINTISHNFKHTSMAGDFDFGSFGGTIFIGFTYVLIPIGLALELIEDREIRAKNQLRVNGLTFGLYYGSFYLVLGGMMLIVLAVLLGLVWAFQIAPLTLMPAFLTLALLYLIYTPAALLFCSAISYLFDKVENGQFLFPIASYVGFIPYIAVSLLDMFQVADGLVGKICHVVFAFLSPIYIPFGAVYYINRQFVFNLCGITTDCSEITFGNYMGQYEIYTLFIACGFHLIVWFIVLKVADVVKDGGSVREGFSFLMKNNDKYKKIDQDRENVDMIEDEDVDVRRERDEVNEYFAHNGESRVVAVQGLRKEFPTNEGKAEKTSISKESHKKVSNKLKVAVRNMTMGVQPGEVFGLLGHNGAGKTTTMRIITAEEASTAGNVKIGKHNILSNASPGFDMLGYCPQFDAVWKTITIREHLQVYAAIRGVAKPNIGRLTNQFMEGLQIEEHSNKYAKDCSGGTKRKLSYAMAMLGDPKIVLLDEPSTGMDPQSKRFVWDTILASFKDDRGAILTTHSMEEADALCTRVGIMVKGALRCLGSTQHLKNRYGSGYMLEAKLKNEGGPEEALDQHWSTLEKEILNEFPGAVLQEKFADRRTYSIPQSAFSSLASAFKTLEHLKSTHDVEEYSFGQTTLEQVFLEFAKQQEAADEEADSDEMEHPTNRLDGSQRSVSRTGSILPVTEL</sequence>
<feature type="region of interest" description="Disordered" evidence="9">
    <location>
        <begin position="1737"/>
        <end position="1775"/>
    </location>
</feature>
<gene>
    <name evidence="12" type="ORF">TCAL_06018</name>
</gene>
<evidence type="ECO:0000256" key="7">
    <source>
        <dbReference type="ARBA" id="ARBA00022989"/>
    </source>
</evidence>
<dbReference type="PROSITE" id="PS00211">
    <property type="entry name" value="ABC_TRANSPORTER_1"/>
    <property type="match status" value="1"/>
</dbReference>
<dbReference type="SMART" id="SM00382">
    <property type="entry name" value="AAA"/>
    <property type="match status" value="2"/>
</dbReference>
<keyword evidence="13" id="KW-1185">Reference proteome</keyword>
<dbReference type="STRING" id="6832.A0A553P8T3"/>
<dbReference type="CDD" id="cd03263">
    <property type="entry name" value="ABC_subfamily_A"/>
    <property type="match status" value="2"/>
</dbReference>
<feature type="transmembrane region" description="Helical" evidence="10">
    <location>
        <begin position="372"/>
        <end position="393"/>
    </location>
</feature>
<comment type="caution">
    <text evidence="12">The sequence shown here is derived from an EMBL/GenBank/DDBJ whole genome shotgun (WGS) entry which is preliminary data.</text>
</comment>
<dbReference type="FunFam" id="3.40.50.300:FF:000933">
    <property type="entry name" value="ABC transporter A family member 7"/>
    <property type="match status" value="1"/>
</dbReference>
<keyword evidence="4 10" id="KW-0812">Transmembrane</keyword>
<feature type="transmembrane region" description="Helical" evidence="10">
    <location>
        <begin position="956"/>
        <end position="975"/>
    </location>
</feature>
<dbReference type="Gene3D" id="3.40.50.300">
    <property type="entry name" value="P-loop containing nucleotide triphosphate hydrolases"/>
    <property type="match status" value="2"/>
</dbReference>
<comment type="similarity">
    <text evidence="2">Belongs to the ABC transporter superfamily. ABCA family.</text>
</comment>
<feature type="transmembrane region" description="Helical" evidence="10">
    <location>
        <begin position="1235"/>
        <end position="1253"/>
    </location>
</feature>
<keyword evidence="5" id="KW-0547">Nucleotide-binding</keyword>
<dbReference type="FunFam" id="3.40.50.300:FF:000335">
    <property type="entry name" value="ATP binding cassette subfamily A member 5"/>
    <property type="match status" value="1"/>
</dbReference>
<evidence type="ECO:0000256" key="4">
    <source>
        <dbReference type="ARBA" id="ARBA00022692"/>
    </source>
</evidence>
<dbReference type="EMBL" id="VCGU01000007">
    <property type="protein sequence ID" value="TRY74077.1"/>
    <property type="molecule type" value="Genomic_DNA"/>
</dbReference>
<dbReference type="GO" id="GO:0140359">
    <property type="term" value="F:ABC-type transporter activity"/>
    <property type="evidence" value="ECO:0007669"/>
    <property type="project" value="InterPro"/>
</dbReference>
<feature type="transmembrane region" description="Helical" evidence="10">
    <location>
        <begin position="34"/>
        <end position="54"/>
    </location>
</feature>
<evidence type="ECO:0000313" key="12">
    <source>
        <dbReference type="EMBL" id="TRY74077.1"/>
    </source>
</evidence>
<evidence type="ECO:0000256" key="2">
    <source>
        <dbReference type="ARBA" id="ARBA00008869"/>
    </source>
</evidence>
<dbReference type="InterPro" id="IPR027417">
    <property type="entry name" value="P-loop_NTPase"/>
</dbReference>
<evidence type="ECO:0000256" key="3">
    <source>
        <dbReference type="ARBA" id="ARBA00022448"/>
    </source>
</evidence>
<evidence type="ECO:0000313" key="13">
    <source>
        <dbReference type="Proteomes" id="UP000318571"/>
    </source>
</evidence>
<comment type="subcellular location">
    <subcellularLocation>
        <location evidence="1">Membrane</location>
        <topology evidence="1">Multi-pass membrane protein</topology>
    </subcellularLocation>
</comment>
<dbReference type="Proteomes" id="UP000318571">
    <property type="component" value="Chromosome 3"/>
</dbReference>
<dbReference type="GO" id="GO:0005319">
    <property type="term" value="F:lipid transporter activity"/>
    <property type="evidence" value="ECO:0007669"/>
    <property type="project" value="TreeGrafter"/>
</dbReference>
<dbReference type="InterPro" id="IPR026082">
    <property type="entry name" value="ABCA"/>
</dbReference>
<feature type="transmembrane region" description="Helical" evidence="10">
    <location>
        <begin position="1198"/>
        <end position="1223"/>
    </location>
</feature>
<dbReference type="PANTHER" id="PTHR19229">
    <property type="entry name" value="ATP-BINDING CASSETTE TRANSPORTER SUBFAMILY A ABCA"/>
    <property type="match status" value="1"/>
</dbReference>
<evidence type="ECO:0000256" key="8">
    <source>
        <dbReference type="ARBA" id="ARBA00023136"/>
    </source>
</evidence>
<feature type="compositionally biased region" description="Polar residues" evidence="9">
    <location>
        <begin position="1756"/>
        <end position="1767"/>
    </location>
</feature>
<evidence type="ECO:0000256" key="9">
    <source>
        <dbReference type="SAM" id="MobiDB-lite"/>
    </source>
</evidence>
<evidence type="ECO:0000256" key="5">
    <source>
        <dbReference type="ARBA" id="ARBA00022741"/>
    </source>
</evidence>
<organism evidence="12 13">
    <name type="scientific">Tigriopus californicus</name>
    <name type="common">Marine copepod</name>
    <dbReference type="NCBI Taxonomy" id="6832"/>
    <lineage>
        <taxon>Eukaryota</taxon>
        <taxon>Metazoa</taxon>
        <taxon>Ecdysozoa</taxon>
        <taxon>Arthropoda</taxon>
        <taxon>Crustacea</taxon>
        <taxon>Multicrustacea</taxon>
        <taxon>Hexanauplia</taxon>
        <taxon>Copepoda</taxon>
        <taxon>Harpacticoida</taxon>
        <taxon>Harpacticidae</taxon>
        <taxon>Tigriopus</taxon>
    </lineage>
</organism>